<organism evidence="3 4">
    <name type="scientific">Liparis tanakae</name>
    <name type="common">Tanaka's snailfish</name>
    <dbReference type="NCBI Taxonomy" id="230148"/>
    <lineage>
        <taxon>Eukaryota</taxon>
        <taxon>Metazoa</taxon>
        <taxon>Chordata</taxon>
        <taxon>Craniata</taxon>
        <taxon>Vertebrata</taxon>
        <taxon>Euteleostomi</taxon>
        <taxon>Actinopterygii</taxon>
        <taxon>Neopterygii</taxon>
        <taxon>Teleostei</taxon>
        <taxon>Neoteleostei</taxon>
        <taxon>Acanthomorphata</taxon>
        <taxon>Eupercaria</taxon>
        <taxon>Perciformes</taxon>
        <taxon>Cottioidei</taxon>
        <taxon>Cottales</taxon>
        <taxon>Liparidae</taxon>
        <taxon>Liparis</taxon>
    </lineage>
</organism>
<gene>
    <name evidence="3" type="ORF">EYF80_045665</name>
</gene>
<feature type="domain" description="VWF/SSPO/Zonadhesin-like cysteine-rich" evidence="2">
    <location>
        <begin position="232"/>
        <end position="299"/>
    </location>
</feature>
<evidence type="ECO:0000313" key="4">
    <source>
        <dbReference type="Proteomes" id="UP000314294"/>
    </source>
</evidence>
<protein>
    <recommendedName>
        <fullName evidence="2">VWF/SSPO/Zonadhesin-like cysteine-rich domain-containing protein</fullName>
    </recommendedName>
</protein>
<dbReference type="Proteomes" id="UP000314294">
    <property type="component" value="Unassembled WGS sequence"/>
</dbReference>
<comment type="caution">
    <text evidence="3">The sequence shown here is derived from an EMBL/GenBank/DDBJ whole genome shotgun (WGS) entry which is preliminary data.</text>
</comment>
<feature type="compositionally biased region" description="Polar residues" evidence="1">
    <location>
        <begin position="16"/>
        <end position="29"/>
    </location>
</feature>
<feature type="region of interest" description="Disordered" evidence="1">
    <location>
        <begin position="91"/>
        <end position="116"/>
    </location>
</feature>
<keyword evidence="4" id="KW-1185">Reference proteome</keyword>
<evidence type="ECO:0000313" key="3">
    <source>
        <dbReference type="EMBL" id="TNN44146.1"/>
    </source>
</evidence>
<dbReference type="InterPro" id="IPR014853">
    <property type="entry name" value="VWF/SSPO/ZAN-like_Cys-rich_dom"/>
</dbReference>
<proteinExistence type="predicted"/>
<dbReference type="Pfam" id="PF08742">
    <property type="entry name" value="C8"/>
    <property type="match status" value="1"/>
</dbReference>
<name>A0A4Z2FSG6_9TELE</name>
<dbReference type="AlphaFoldDB" id="A0A4Z2FSG6"/>
<evidence type="ECO:0000259" key="2">
    <source>
        <dbReference type="Pfam" id="PF08742"/>
    </source>
</evidence>
<feature type="region of interest" description="Disordered" evidence="1">
    <location>
        <begin position="1"/>
        <end position="31"/>
    </location>
</feature>
<reference evidence="3 4" key="1">
    <citation type="submission" date="2019-03" db="EMBL/GenBank/DDBJ databases">
        <title>First draft genome of Liparis tanakae, snailfish: a comprehensive survey of snailfish specific genes.</title>
        <authorList>
            <person name="Kim W."/>
            <person name="Song I."/>
            <person name="Jeong J.-H."/>
            <person name="Kim D."/>
            <person name="Kim S."/>
            <person name="Ryu S."/>
            <person name="Song J.Y."/>
            <person name="Lee S.K."/>
        </authorList>
    </citation>
    <scope>NUCLEOTIDE SEQUENCE [LARGE SCALE GENOMIC DNA]</scope>
    <source>
        <tissue evidence="3">Muscle</tissue>
    </source>
</reference>
<evidence type="ECO:0000256" key="1">
    <source>
        <dbReference type="SAM" id="MobiDB-lite"/>
    </source>
</evidence>
<accession>A0A4Z2FSG6</accession>
<sequence>MNGQLVSSDAGRGQRTHAQVLSGSRSSVRQPHHKLLQDDLRHHAPRTLPGYRAAGIWSLGFSMPFAKLQKKLRSRPNESSGKNLRIMRKELLREGKRNETGTVPKGGSPSEQRNTDRINDIHVYSDWLVDVDVVEQRSLVSRWSGHTLAKPVVSHQLEDVMVRGVKQVKIEIFGKDRGGSGLFGLCGDPQTDSETQLVVEDAYNSAYSVSGCDASPSAEVDITTDCSASDDYCDQMSQASFDDCGLLDPLPFITACKNKACIYAEEERPVDYLACQYLEAYAKACILATDATLGDWRSKGQEGQRVT</sequence>
<dbReference type="EMBL" id="SRLO01000921">
    <property type="protein sequence ID" value="TNN44146.1"/>
    <property type="molecule type" value="Genomic_DNA"/>
</dbReference>